<dbReference type="SUPFAM" id="SSF52317">
    <property type="entry name" value="Class I glutamine amidotransferase-like"/>
    <property type="match status" value="1"/>
</dbReference>
<evidence type="ECO:0000313" key="6">
    <source>
        <dbReference type="EMBL" id="ESA06979.1"/>
    </source>
</evidence>
<dbReference type="PRINTS" id="PR00099">
    <property type="entry name" value="CPSGATASE"/>
</dbReference>
<dbReference type="HOGENOM" id="CLU_014340_1_2_1"/>
<name>U9TFR1_RHIID</name>
<evidence type="ECO:0000256" key="2">
    <source>
        <dbReference type="ARBA" id="ARBA00012266"/>
    </source>
</evidence>
<dbReference type="PRINTS" id="PR00097">
    <property type="entry name" value="ANTSNTHASEII"/>
</dbReference>
<dbReference type="AlphaFoldDB" id="U9TFR1"/>
<dbReference type="GO" id="GO:0005829">
    <property type="term" value="C:cytosol"/>
    <property type="evidence" value="ECO:0007669"/>
    <property type="project" value="TreeGrafter"/>
</dbReference>
<organism evidence="6">
    <name type="scientific">Rhizophagus irregularis (strain DAOM 181602 / DAOM 197198 / MUCL 43194)</name>
    <name type="common">Arbuscular mycorrhizal fungus</name>
    <name type="synonym">Glomus intraradices</name>
    <dbReference type="NCBI Taxonomy" id="747089"/>
    <lineage>
        <taxon>Eukaryota</taxon>
        <taxon>Fungi</taxon>
        <taxon>Fungi incertae sedis</taxon>
        <taxon>Mucoromycota</taxon>
        <taxon>Glomeromycotina</taxon>
        <taxon>Glomeromycetes</taxon>
        <taxon>Glomerales</taxon>
        <taxon>Glomeraceae</taxon>
        <taxon>Rhizophagus</taxon>
    </lineage>
</organism>
<keyword evidence="3" id="KW-0028">Amino-acid biosynthesis</keyword>
<dbReference type="CDD" id="cd01743">
    <property type="entry name" value="GATase1_Anthranilate_Synthase"/>
    <property type="match status" value="1"/>
</dbReference>
<keyword evidence="3" id="KW-0057">Aromatic amino acid biosynthesis</keyword>
<dbReference type="EMBL" id="KI290902">
    <property type="protein sequence ID" value="ESA06979.1"/>
    <property type="molecule type" value="Genomic_DNA"/>
</dbReference>
<keyword evidence="4" id="KW-0315">Glutamine amidotransferase</keyword>
<keyword evidence="3" id="KW-0822">Tryptophan biosynthesis</keyword>
<feature type="domain" description="Glutamine amidotransferase" evidence="5">
    <location>
        <begin position="27"/>
        <end position="217"/>
    </location>
</feature>
<dbReference type="NCBIfam" id="TIGR00566">
    <property type="entry name" value="trpG_papA"/>
    <property type="match status" value="1"/>
</dbReference>
<dbReference type="PANTHER" id="PTHR43418">
    <property type="entry name" value="MULTIFUNCTIONAL TRYPTOPHAN BIOSYNTHESIS PROTEIN-RELATED"/>
    <property type="match status" value="1"/>
</dbReference>
<dbReference type="InterPro" id="IPR029062">
    <property type="entry name" value="Class_I_gatase-like"/>
</dbReference>
<evidence type="ECO:0000256" key="3">
    <source>
        <dbReference type="ARBA" id="ARBA00022822"/>
    </source>
</evidence>
<evidence type="ECO:0000259" key="5">
    <source>
        <dbReference type="Pfam" id="PF00117"/>
    </source>
</evidence>
<proteinExistence type="predicted"/>
<evidence type="ECO:0000256" key="4">
    <source>
        <dbReference type="ARBA" id="ARBA00022962"/>
    </source>
</evidence>
<sequence>MDVLSVIIINPAYSNNKQNEMIEVTIIIDNYDSYTFNLLQLWDNEKSIENVVVIRNNQFSWNYFKENIFPYFDNIIISPGPGRPETPSDFGICTNIIKELNDIPILGVCLGHQGIGVTFGGQITNAKTIMHGRLSPVYHEGGDDPMSLYYKIPNPFSVVRYHSLIVENKNMPPELTISAWCSEDSSILTPPLKESSTIMGLNHINKPIYGVQFHPEAWFANSLLVSFNVS</sequence>
<gene>
    <name evidence="6" type="ORF">GLOINDRAFT_3820</name>
</gene>
<dbReference type="InterPro" id="IPR017926">
    <property type="entry name" value="GATASE"/>
</dbReference>
<dbReference type="InterPro" id="IPR006221">
    <property type="entry name" value="TrpG/PapA_dom"/>
</dbReference>
<dbReference type="Gene3D" id="3.40.50.880">
    <property type="match status" value="1"/>
</dbReference>
<dbReference type="eggNOG" id="KOG1224">
    <property type="taxonomic scope" value="Eukaryota"/>
</dbReference>
<comment type="pathway">
    <text evidence="1">Amino-acid biosynthesis; L-tryptophan biosynthesis; L-tryptophan from chorismate: step 1/5.</text>
</comment>
<dbReference type="GO" id="GO:0004049">
    <property type="term" value="F:anthranilate synthase activity"/>
    <property type="evidence" value="ECO:0007669"/>
    <property type="project" value="UniProtKB-EC"/>
</dbReference>
<dbReference type="VEuPathDB" id="FungiDB:RhiirFUN_013213"/>
<dbReference type="PRINTS" id="PR00096">
    <property type="entry name" value="GATASE"/>
</dbReference>
<protein>
    <recommendedName>
        <fullName evidence="2">anthranilate synthase</fullName>
        <ecNumber evidence="2">4.1.3.27</ecNumber>
    </recommendedName>
</protein>
<accession>U9TFR1</accession>
<dbReference type="PROSITE" id="PS51273">
    <property type="entry name" value="GATASE_TYPE_1"/>
    <property type="match status" value="1"/>
</dbReference>
<dbReference type="GO" id="GO:0000162">
    <property type="term" value="P:L-tryptophan biosynthetic process"/>
    <property type="evidence" value="ECO:0007669"/>
    <property type="project" value="UniProtKB-KW"/>
</dbReference>
<evidence type="ECO:0000256" key="1">
    <source>
        <dbReference type="ARBA" id="ARBA00004873"/>
    </source>
</evidence>
<dbReference type="Pfam" id="PF00117">
    <property type="entry name" value="GATase"/>
    <property type="match status" value="1"/>
</dbReference>
<dbReference type="PANTHER" id="PTHR43418:SF4">
    <property type="entry name" value="MULTIFUNCTIONAL TRYPTOPHAN BIOSYNTHESIS PROTEIN"/>
    <property type="match status" value="1"/>
</dbReference>
<reference evidence="6" key="1">
    <citation type="submission" date="2013-07" db="EMBL/GenBank/DDBJ databases">
        <title>The genome of an arbuscular mycorrhizal fungus provides insights into the evolution of the oldest plant symbiosis.</title>
        <authorList>
            <consortium name="DOE Joint Genome Institute"/>
            <person name="Tisserant E."/>
            <person name="Malbreil M."/>
            <person name="Kuo A."/>
            <person name="Kohler A."/>
            <person name="Symeonidi A."/>
            <person name="Balestrini R."/>
            <person name="Charron P."/>
            <person name="Duensing N."/>
            <person name="Frei-dit-Frey N."/>
            <person name="Gianinazzi-Pearson V."/>
            <person name="Gilbert B."/>
            <person name="Handa Y."/>
            <person name="Hijri M."/>
            <person name="Kaul R."/>
            <person name="Kawaguchi M."/>
            <person name="Krajinski F."/>
            <person name="Lammers P."/>
            <person name="Lapierre D."/>
            <person name="Masclaux F.G."/>
            <person name="Murat C."/>
            <person name="Morin E."/>
            <person name="Ndikumana S."/>
            <person name="Pagni M."/>
            <person name="Petitpierre D."/>
            <person name="Requena N."/>
            <person name="Rosikiewicz P."/>
            <person name="Riley R."/>
            <person name="Saito K."/>
            <person name="San Clemente H."/>
            <person name="Shapiro H."/>
            <person name="van Tuinen D."/>
            <person name="Becard G."/>
            <person name="Bonfante P."/>
            <person name="Paszkowski U."/>
            <person name="Shachar-Hill Y."/>
            <person name="Young J.P."/>
            <person name="Sanders I.R."/>
            <person name="Henrissat B."/>
            <person name="Rensing S.A."/>
            <person name="Grigoriev I.V."/>
            <person name="Corradi N."/>
            <person name="Roux C."/>
            <person name="Martin F."/>
        </authorList>
    </citation>
    <scope>NUCLEOTIDE SEQUENCE</scope>
    <source>
        <strain evidence="6">DAOM 197198</strain>
    </source>
</reference>
<dbReference type="EC" id="4.1.3.27" evidence="2"/>
<dbReference type="InterPro" id="IPR050472">
    <property type="entry name" value="Anth_synth/Amidotransfase"/>
</dbReference>